<dbReference type="SUPFAM" id="SSF75169">
    <property type="entry name" value="DsrEFH-like"/>
    <property type="match status" value="1"/>
</dbReference>
<keyword evidence="2" id="KW-1185">Reference proteome</keyword>
<organism evidence="1 2">
    <name type="scientific">Mangrovibacterium marinum</name>
    <dbReference type="NCBI Taxonomy" id="1639118"/>
    <lineage>
        <taxon>Bacteria</taxon>
        <taxon>Pseudomonadati</taxon>
        <taxon>Bacteroidota</taxon>
        <taxon>Bacteroidia</taxon>
        <taxon>Marinilabiliales</taxon>
        <taxon>Prolixibacteraceae</taxon>
        <taxon>Mangrovibacterium</taxon>
    </lineage>
</organism>
<dbReference type="RefSeq" id="WP_107823795.1">
    <property type="nucleotide sequence ID" value="NZ_OY782574.1"/>
</dbReference>
<protein>
    <submittedName>
        <fullName evidence="1">DsrE/DsrF/DsrH-like protein</fullName>
    </submittedName>
</protein>
<evidence type="ECO:0000313" key="1">
    <source>
        <dbReference type="EMBL" id="PTN04787.1"/>
    </source>
</evidence>
<accession>A0A2T5BX99</accession>
<dbReference type="AlphaFoldDB" id="A0A2T5BX99"/>
<dbReference type="Pfam" id="PF02635">
    <property type="entry name" value="DsrE"/>
    <property type="match status" value="1"/>
</dbReference>
<reference evidence="1 2" key="1">
    <citation type="submission" date="2018-04" db="EMBL/GenBank/DDBJ databases">
        <title>Genomic Encyclopedia of Archaeal and Bacterial Type Strains, Phase II (KMG-II): from individual species to whole genera.</title>
        <authorList>
            <person name="Goeker M."/>
        </authorList>
    </citation>
    <scope>NUCLEOTIDE SEQUENCE [LARGE SCALE GENOMIC DNA]</scope>
    <source>
        <strain evidence="1 2">DSM 28823</strain>
    </source>
</reference>
<dbReference type="OrthoDB" id="9801500at2"/>
<dbReference type="InterPro" id="IPR003787">
    <property type="entry name" value="Sulphur_relay_DsrE/F-like"/>
</dbReference>
<dbReference type="InterPro" id="IPR027396">
    <property type="entry name" value="DsrEFH-like"/>
</dbReference>
<dbReference type="Proteomes" id="UP000243525">
    <property type="component" value="Unassembled WGS sequence"/>
</dbReference>
<dbReference type="Gene3D" id="3.40.1260.10">
    <property type="entry name" value="DsrEFH-like"/>
    <property type="match status" value="1"/>
</dbReference>
<dbReference type="EMBL" id="QAAD01000029">
    <property type="protein sequence ID" value="PTN04787.1"/>
    <property type="molecule type" value="Genomic_DNA"/>
</dbReference>
<proteinExistence type="predicted"/>
<evidence type="ECO:0000313" key="2">
    <source>
        <dbReference type="Proteomes" id="UP000243525"/>
    </source>
</evidence>
<gene>
    <name evidence="1" type="ORF">C8N47_1295</name>
</gene>
<sequence>MYSLKNTLIQITQKGMGSGNEELALVLVKNYFKLLTEEQELPRVIAFYNTGVELIVKGSPVLAELKILEEKGVRLVACKTCLKHLSLLEKMKVGIAGTMMDILELQKVACKVISL</sequence>
<name>A0A2T5BX99_9BACT</name>
<comment type="caution">
    <text evidence="1">The sequence shown here is derived from an EMBL/GenBank/DDBJ whole genome shotgun (WGS) entry which is preliminary data.</text>
</comment>